<proteinExistence type="inferred from homology"/>
<accession>A0A563DG15</accession>
<evidence type="ECO:0000313" key="7">
    <source>
        <dbReference type="EMBL" id="TWP28783.1"/>
    </source>
</evidence>
<feature type="domain" description="PPIase FKBP-type" evidence="6">
    <location>
        <begin position="95"/>
        <end position="179"/>
    </location>
</feature>
<comment type="similarity">
    <text evidence="4">Belongs to the FKBP-type PPIase family.</text>
</comment>
<evidence type="ECO:0000256" key="1">
    <source>
        <dbReference type="ARBA" id="ARBA00000971"/>
    </source>
</evidence>
<evidence type="ECO:0000256" key="4">
    <source>
        <dbReference type="RuleBase" id="RU003915"/>
    </source>
</evidence>
<keyword evidence="2 3" id="KW-0697">Rotamase</keyword>
<keyword evidence="3 4" id="KW-0413">Isomerase</keyword>
<dbReference type="PROSITE" id="PS50059">
    <property type="entry name" value="FKBP_PPIASE"/>
    <property type="match status" value="1"/>
</dbReference>
<organism evidence="7 8">
    <name type="scientific">Apibacter muscae</name>
    <dbReference type="NCBI Taxonomy" id="2509004"/>
    <lineage>
        <taxon>Bacteria</taxon>
        <taxon>Pseudomonadati</taxon>
        <taxon>Bacteroidota</taxon>
        <taxon>Flavobacteriia</taxon>
        <taxon>Flavobacteriales</taxon>
        <taxon>Weeksellaceae</taxon>
        <taxon>Apibacter</taxon>
    </lineage>
</organism>
<gene>
    <name evidence="7" type="ORF">ETU09_05565</name>
</gene>
<keyword evidence="8" id="KW-1185">Reference proteome</keyword>
<protein>
    <recommendedName>
        <fullName evidence="4">Peptidyl-prolyl cis-trans isomerase</fullName>
        <ecNumber evidence="4">5.2.1.8</ecNumber>
    </recommendedName>
</protein>
<dbReference type="AlphaFoldDB" id="A0A563DG15"/>
<dbReference type="InterPro" id="IPR001179">
    <property type="entry name" value="PPIase_FKBP_dom"/>
</dbReference>
<name>A0A563DG15_9FLAO</name>
<dbReference type="InterPro" id="IPR046357">
    <property type="entry name" value="PPIase_dom_sf"/>
</dbReference>
<comment type="catalytic activity">
    <reaction evidence="1 3 4">
        <text>[protein]-peptidylproline (omega=180) = [protein]-peptidylproline (omega=0)</text>
        <dbReference type="Rhea" id="RHEA:16237"/>
        <dbReference type="Rhea" id="RHEA-COMP:10747"/>
        <dbReference type="Rhea" id="RHEA-COMP:10748"/>
        <dbReference type="ChEBI" id="CHEBI:83833"/>
        <dbReference type="ChEBI" id="CHEBI:83834"/>
        <dbReference type="EC" id="5.2.1.8"/>
    </reaction>
</comment>
<feature type="chain" id="PRO_5021755790" description="Peptidyl-prolyl cis-trans isomerase" evidence="5">
    <location>
        <begin position="21"/>
        <end position="184"/>
    </location>
</feature>
<dbReference type="EC" id="5.2.1.8" evidence="4"/>
<dbReference type="OrthoDB" id="1093155at2"/>
<evidence type="ECO:0000259" key="6">
    <source>
        <dbReference type="PROSITE" id="PS50059"/>
    </source>
</evidence>
<feature type="signal peptide" evidence="5">
    <location>
        <begin position="1"/>
        <end position="20"/>
    </location>
</feature>
<dbReference type="GO" id="GO:0003755">
    <property type="term" value="F:peptidyl-prolyl cis-trans isomerase activity"/>
    <property type="evidence" value="ECO:0007669"/>
    <property type="project" value="UniProtKB-UniRule"/>
</dbReference>
<evidence type="ECO:0000256" key="5">
    <source>
        <dbReference type="SAM" id="SignalP"/>
    </source>
</evidence>
<dbReference type="RefSeq" id="WP_146261973.1">
    <property type="nucleotide sequence ID" value="NZ_SELG01000032.1"/>
</dbReference>
<dbReference type="EMBL" id="SELH01000017">
    <property type="protein sequence ID" value="TWP28783.1"/>
    <property type="molecule type" value="Genomic_DNA"/>
</dbReference>
<dbReference type="Proteomes" id="UP000319499">
    <property type="component" value="Unassembled WGS sequence"/>
</dbReference>
<evidence type="ECO:0000313" key="8">
    <source>
        <dbReference type="Proteomes" id="UP000319499"/>
    </source>
</evidence>
<evidence type="ECO:0000256" key="3">
    <source>
        <dbReference type="PROSITE-ProRule" id="PRU00277"/>
    </source>
</evidence>
<evidence type="ECO:0000256" key="2">
    <source>
        <dbReference type="ARBA" id="ARBA00023110"/>
    </source>
</evidence>
<dbReference type="Gene3D" id="3.10.50.40">
    <property type="match status" value="1"/>
</dbReference>
<dbReference type="SUPFAM" id="SSF54534">
    <property type="entry name" value="FKBP-like"/>
    <property type="match status" value="1"/>
</dbReference>
<sequence>MKSLNLLTFLLILLCFSCHKKEAFQPIKSKSASEFINISKEYSKQREEKERNFLQDWINNQKDSLGIAYMPTASGFWIRFITKNNNPRALKNNFVKYSAEIKTLTGETIYNSQEFGFKEGVMGKFKDIRGIESSLYLMGKGETVELVLPSFTAYGFFGDENKIGANVPLLVLLTLDDVKTLPFK</sequence>
<dbReference type="Pfam" id="PF00254">
    <property type="entry name" value="FKBP_C"/>
    <property type="match status" value="1"/>
</dbReference>
<reference evidence="7 8" key="1">
    <citation type="submission" date="2019-02" db="EMBL/GenBank/DDBJ databases">
        <title>Apibacter muscae sp. nov.: a novel member of the house fly microbiota.</title>
        <authorList>
            <person name="Park R."/>
        </authorList>
    </citation>
    <scope>NUCLEOTIDE SEQUENCE [LARGE SCALE GENOMIC DNA]</scope>
    <source>
        <strain evidence="7 8">AL1</strain>
    </source>
</reference>
<keyword evidence="5" id="KW-0732">Signal</keyword>
<comment type="caution">
    <text evidence="7">The sequence shown here is derived from an EMBL/GenBank/DDBJ whole genome shotgun (WGS) entry which is preliminary data.</text>
</comment>